<evidence type="ECO:0000313" key="2">
    <source>
        <dbReference type="EMBL" id="GAA4797624.1"/>
    </source>
</evidence>
<dbReference type="RefSeq" id="WP_345303619.1">
    <property type="nucleotide sequence ID" value="NZ_BAABJE010000012.1"/>
</dbReference>
<dbReference type="EMBL" id="BAABJE010000012">
    <property type="protein sequence ID" value="GAA4797624.1"/>
    <property type="molecule type" value="Genomic_DNA"/>
</dbReference>
<dbReference type="SUPFAM" id="SSF56935">
    <property type="entry name" value="Porins"/>
    <property type="match status" value="1"/>
</dbReference>
<keyword evidence="1" id="KW-0732">Signal</keyword>
<feature type="chain" id="PRO_5047281084" evidence="1">
    <location>
        <begin position="21"/>
        <end position="187"/>
    </location>
</feature>
<keyword evidence="3" id="KW-1185">Reference proteome</keyword>
<reference evidence="3" key="1">
    <citation type="journal article" date="2019" name="Int. J. Syst. Evol. Microbiol.">
        <title>The Global Catalogue of Microorganisms (GCM) 10K type strain sequencing project: providing services to taxonomists for standard genome sequencing and annotation.</title>
        <authorList>
            <consortium name="The Broad Institute Genomics Platform"/>
            <consortium name="The Broad Institute Genome Sequencing Center for Infectious Disease"/>
            <person name="Wu L."/>
            <person name="Ma J."/>
        </authorList>
    </citation>
    <scope>NUCLEOTIDE SEQUENCE [LARGE SCALE GENOMIC DNA]</scope>
    <source>
        <strain evidence="3">JCM 18204</strain>
    </source>
</reference>
<dbReference type="InterPro" id="IPR023614">
    <property type="entry name" value="Porin_dom_sf"/>
</dbReference>
<sequence>MKRTLLALTLLAALPFAASAAEGVSYNYVQGGYVATEADGASDADGYGIDASVAVHENFHLFGAYTTQDLDVNTVFDKVDQWKLGVGYNYGITDKADLVTRVAYEKFDAGSGFDVDGYSAEAGVRGALGDKFEAYAMAGYEDFEQADGDFYGRVGAQVKFNENWGVSGDVKFADGDAQWFVGPRFSW</sequence>
<organism evidence="2 3">
    <name type="scientific">Lysobacter hankyongensis</name>
    <dbReference type="NCBI Taxonomy" id="1176535"/>
    <lineage>
        <taxon>Bacteria</taxon>
        <taxon>Pseudomonadati</taxon>
        <taxon>Pseudomonadota</taxon>
        <taxon>Gammaproteobacteria</taxon>
        <taxon>Lysobacterales</taxon>
        <taxon>Lysobacteraceae</taxon>
        <taxon>Lysobacter</taxon>
    </lineage>
</organism>
<dbReference type="NCBIfam" id="TIGR04273">
    <property type="entry name" value="Y_sulf_Ax21"/>
    <property type="match status" value="1"/>
</dbReference>
<dbReference type="Proteomes" id="UP001499959">
    <property type="component" value="Unassembled WGS sequence"/>
</dbReference>
<feature type="signal peptide" evidence="1">
    <location>
        <begin position="1"/>
        <end position="20"/>
    </location>
</feature>
<evidence type="ECO:0000313" key="3">
    <source>
        <dbReference type="Proteomes" id="UP001499959"/>
    </source>
</evidence>
<accession>A0ABP9BRN8</accession>
<dbReference type="InterPro" id="IPR026364">
    <property type="entry name" value="Ax21"/>
</dbReference>
<protein>
    <submittedName>
        <fullName evidence="2">Ax21 family protein</fullName>
    </submittedName>
</protein>
<dbReference type="Gene3D" id="2.40.160.10">
    <property type="entry name" value="Porin"/>
    <property type="match status" value="1"/>
</dbReference>
<comment type="caution">
    <text evidence="2">The sequence shown here is derived from an EMBL/GenBank/DDBJ whole genome shotgun (WGS) entry which is preliminary data.</text>
</comment>
<proteinExistence type="predicted"/>
<name>A0ABP9BRN8_9GAMM</name>
<gene>
    <name evidence="2" type="ORF">GCM10023307_24450</name>
</gene>
<evidence type="ECO:0000256" key="1">
    <source>
        <dbReference type="SAM" id="SignalP"/>
    </source>
</evidence>
<dbReference type="NCBIfam" id="NF041455">
    <property type="entry name" value="DSF_Ax21"/>
    <property type="match status" value="1"/>
</dbReference>